<organism evidence="1">
    <name type="scientific">Arundo donax</name>
    <name type="common">Giant reed</name>
    <name type="synonym">Donax arundinaceus</name>
    <dbReference type="NCBI Taxonomy" id="35708"/>
    <lineage>
        <taxon>Eukaryota</taxon>
        <taxon>Viridiplantae</taxon>
        <taxon>Streptophyta</taxon>
        <taxon>Embryophyta</taxon>
        <taxon>Tracheophyta</taxon>
        <taxon>Spermatophyta</taxon>
        <taxon>Magnoliopsida</taxon>
        <taxon>Liliopsida</taxon>
        <taxon>Poales</taxon>
        <taxon>Poaceae</taxon>
        <taxon>PACMAD clade</taxon>
        <taxon>Arundinoideae</taxon>
        <taxon>Arundineae</taxon>
        <taxon>Arundo</taxon>
    </lineage>
</organism>
<dbReference type="AlphaFoldDB" id="A0A0A8YID8"/>
<reference evidence="1" key="1">
    <citation type="submission" date="2014-09" db="EMBL/GenBank/DDBJ databases">
        <authorList>
            <person name="Magalhaes I.L.F."/>
            <person name="Oliveira U."/>
            <person name="Santos F.R."/>
            <person name="Vidigal T.H.D.A."/>
            <person name="Brescovit A.D."/>
            <person name="Santos A.J."/>
        </authorList>
    </citation>
    <scope>NUCLEOTIDE SEQUENCE</scope>
    <source>
        <tissue evidence="1">Shoot tissue taken approximately 20 cm above the soil surface</tissue>
    </source>
</reference>
<proteinExistence type="predicted"/>
<sequence length="37" mass="4281">MIPMAPRLILPFFRCSCCLIQSCKFRLAEIFPCMGML</sequence>
<accession>A0A0A8YID8</accession>
<name>A0A0A8YID8_ARUDO</name>
<reference evidence="1" key="2">
    <citation type="journal article" date="2015" name="Data Brief">
        <title>Shoot transcriptome of the giant reed, Arundo donax.</title>
        <authorList>
            <person name="Barrero R.A."/>
            <person name="Guerrero F.D."/>
            <person name="Moolhuijzen P."/>
            <person name="Goolsby J.A."/>
            <person name="Tidwell J."/>
            <person name="Bellgard S.E."/>
            <person name="Bellgard M.I."/>
        </authorList>
    </citation>
    <scope>NUCLEOTIDE SEQUENCE</scope>
    <source>
        <tissue evidence="1">Shoot tissue taken approximately 20 cm above the soil surface</tissue>
    </source>
</reference>
<evidence type="ECO:0000313" key="1">
    <source>
        <dbReference type="EMBL" id="JAD25230.1"/>
    </source>
</evidence>
<dbReference type="EMBL" id="GBRH01272665">
    <property type="protein sequence ID" value="JAD25230.1"/>
    <property type="molecule type" value="Transcribed_RNA"/>
</dbReference>
<protein>
    <submittedName>
        <fullName evidence="1">Uncharacterized protein</fullName>
    </submittedName>
</protein>